<accession>A0A4R1N7U1</accession>
<dbReference type="EMBL" id="SMGR01000005">
    <property type="protein sequence ID" value="TCK99358.1"/>
    <property type="molecule type" value="Genomic_DNA"/>
</dbReference>
<reference evidence="2 3" key="1">
    <citation type="submission" date="2019-03" db="EMBL/GenBank/DDBJ databases">
        <title>Genomic Encyclopedia of Archaeal and Bacterial Type Strains, Phase II (KMG-II): from individual species to whole genera.</title>
        <authorList>
            <person name="Goeker M."/>
        </authorList>
    </citation>
    <scope>NUCLEOTIDE SEQUENCE [LARGE SCALE GENOMIC DNA]</scope>
    <source>
        <strain evidence="2 3">DSM 26433</strain>
    </source>
</reference>
<dbReference type="RefSeq" id="WP_132861974.1">
    <property type="nucleotide sequence ID" value="NZ_SMGR01000005.1"/>
</dbReference>
<comment type="caution">
    <text evidence="2">The sequence shown here is derived from an EMBL/GenBank/DDBJ whole genome shotgun (WGS) entry which is preliminary data.</text>
</comment>
<sequence length="155" mass="17477">MPPKEKRGRQNAWRPNKEDRLRIVQQAAAGMGIRMIAREHGVDKNTLMKHCQDELQEGRDLNKGILKSRVFKLAQQDNHLHVALSATKFALGAFHGVSEEGGSPEDDLNEAEEHQRAELDSLDEKLETYLQVENKAKPRSKAKRIPPPANDLPAE</sequence>
<feature type="region of interest" description="Disordered" evidence="1">
    <location>
        <begin position="96"/>
        <end position="155"/>
    </location>
</feature>
<proteinExistence type="predicted"/>
<dbReference type="AlphaFoldDB" id="A0A4R1N7U1"/>
<evidence type="ECO:0000313" key="2">
    <source>
        <dbReference type="EMBL" id="TCK99358.1"/>
    </source>
</evidence>
<protein>
    <submittedName>
        <fullName evidence="2">Helix-turn-helix protein</fullName>
    </submittedName>
</protein>
<organism evidence="2 3">
    <name type="scientific">Shimia isoporae</name>
    <dbReference type="NCBI Taxonomy" id="647720"/>
    <lineage>
        <taxon>Bacteria</taxon>
        <taxon>Pseudomonadati</taxon>
        <taxon>Pseudomonadota</taxon>
        <taxon>Alphaproteobacteria</taxon>
        <taxon>Rhodobacterales</taxon>
        <taxon>Roseobacteraceae</taxon>
    </lineage>
</organism>
<evidence type="ECO:0000256" key="1">
    <source>
        <dbReference type="SAM" id="MobiDB-lite"/>
    </source>
</evidence>
<keyword evidence="3" id="KW-1185">Reference proteome</keyword>
<feature type="compositionally biased region" description="Basic and acidic residues" evidence="1">
    <location>
        <begin position="111"/>
        <end position="127"/>
    </location>
</feature>
<dbReference type="SUPFAM" id="SSF46689">
    <property type="entry name" value="Homeodomain-like"/>
    <property type="match status" value="1"/>
</dbReference>
<name>A0A4R1N7U1_9RHOB</name>
<evidence type="ECO:0000313" key="3">
    <source>
        <dbReference type="Proteomes" id="UP000295673"/>
    </source>
</evidence>
<feature type="compositionally biased region" description="Pro residues" evidence="1">
    <location>
        <begin position="145"/>
        <end position="155"/>
    </location>
</feature>
<dbReference type="InterPro" id="IPR009057">
    <property type="entry name" value="Homeodomain-like_sf"/>
</dbReference>
<dbReference type="Proteomes" id="UP000295673">
    <property type="component" value="Unassembled WGS sequence"/>
</dbReference>
<gene>
    <name evidence="2" type="ORF">BXY66_3860</name>
</gene>